<evidence type="ECO:0008006" key="4">
    <source>
        <dbReference type="Google" id="ProtNLM"/>
    </source>
</evidence>
<dbReference type="RefSeq" id="WP_082368668.1">
    <property type="nucleotide sequence ID" value="NZ_BBYR01000085.1"/>
</dbReference>
<gene>
    <name evidence="2" type="ORF">ISF6_5262</name>
</gene>
<dbReference type="InterPro" id="IPR021660">
    <property type="entry name" value="DUF3253"/>
</dbReference>
<dbReference type="Pfam" id="PF11625">
    <property type="entry name" value="DUF3253"/>
    <property type="match status" value="1"/>
</dbReference>
<dbReference type="Gene3D" id="1.10.10.10">
    <property type="entry name" value="Winged helix-like DNA-binding domain superfamily/Winged helix DNA-binding domain"/>
    <property type="match status" value="1"/>
</dbReference>
<name>A0A0K8P883_PISS1</name>
<reference evidence="3" key="1">
    <citation type="submission" date="2015-07" db="EMBL/GenBank/DDBJ databases">
        <title>Discovery of a poly(ethylene terephthalate assimilation.</title>
        <authorList>
            <person name="Yoshida S."/>
            <person name="Hiraga K."/>
            <person name="Takehana T."/>
            <person name="Taniguchi I."/>
            <person name="Yamaji H."/>
            <person name="Maeda Y."/>
            <person name="Toyohara K."/>
            <person name="Miyamoto K."/>
            <person name="Kimura Y."/>
            <person name="Oda K."/>
        </authorList>
    </citation>
    <scope>NUCLEOTIDE SEQUENCE [LARGE SCALE GENOMIC DNA]</scope>
    <source>
        <strain evidence="3">NBRC 110686 / TISTR 2288 / 201-F6</strain>
    </source>
</reference>
<dbReference type="EMBL" id="BBYR01000085">
    <property type="protein sequence ID" value="GAP38709.1"/>
    <property type="molecule type" value="Genomic_DNA"/>
</dbReference>
<feature type="region of interest" description="Disordered" evidence="1">
    <location>
        <begin position="1"/>
        <end position="21"/>
    </location>
</feature>
<feature type="region of interest" description="Disordered" evidence="1">
    <location>
        <begin position="85"/>
        <end position="110"/>
    </location>
</feature>
<feature type="compositionally biased region" description="Basic and acidic residues" evidence="1">
    <location>
        <begin position="7"/>
        <end position="16"/>
    </location>
</feature>
<dbReference type="OrthoDB" id="6183357at2"/>
<keyword evidence="3" id="KW-1185">Reference proteome</keyword>
<accession>A0A0K8P883</accession>
<dbReference type="Proteomes" id="UP000037660">
    <property type="component" value="Unassembled WGS sequence"/>
</dbReference>
<protein>
    <recommendedName>
        <fullName evidence="4">DUF3253 domain-containing protein</fullName>
    </recommendedName>
</protein>
<dbReference type="InterPro" id="IPR036388">
    <property type="entry name" value="WH-like_DNA-bd_sf"/>
</dbReference>
<proteinExistence type="predicted"/>
<evidence type="ECO:0000313" key="3">
    <source>
        <dbReference type="Proteomes" id="UP000037660"/>
    </source>
</evidence>
<comment type="caution">
    <text evidence="2">The sequence shown here is derived from an EMBL/GenBank/DDBJ whole genome shotgun (WGS) entry which is preliminary data.</text>
</comment>
<dbReference type="SUPFAM" id="SSF46785">
    <property type="entry name" value="Winged helix' DNA-binding domain"/>
    <property type="match status" value="1"/>
</dbReference>
<evidence type="ECO:0000256" key="1">
    <source>
        <dbReference type="SAM" id="MobiDB-lite"/>
    </source>
</evidence>
<dbReference type="InterPro" id="IPR036390">
    <property type="entry name" value="WH_DNA-bd_sf"/>
</dbReference>
<reference evidence="2 3" key="2">
    <citation type="journal article" date="2016" name="Science">
        <title>A bacterium that degrades and assimilates poly(ethylene terephthalate).</title>
        <authorList>
            <person name="Yoshida S."/>
            <person name="Hiraga K."/>
            <person name="Takehana T."/>
            <person name="Taniguchi I."/>
            <person name="Yamaji H."/>
            <person name="Maeda Y."/>
            <person name="Toyohara K."/>
            <person name="Miyamoto K."/>
            <person name="Kimura Y."/>
            <person name="Oda K."/>
        </authorList>
    </citation>
    <scope>NUCLEOTIDE SEQUENCE [LARGE SCALE GENOMIC DNA]</scope>
    <source>
        <strain evidence="3">NBRC 110686 / TISTR 2288 / 201-F6</strain>
    </source>
</reference>
<evidence type="ECO:0000313" key="2">
    <source>
        <dbReference type="EMBL" id="GAP38709.1"/>
    </source>
</evidence>
<dbReference type="AlphaFoldDB" id="A0A0K8P883"/>
<sequence length="110" mass="11741">MPPSEDDSGRPARDAADADAAIDPATAAAIEAAVAALLHERPAPSSFCPSEAARRAVGADGPWRAAMDAVRALARRWAREGRLQVTQRGRPLDPDQPWRGAIRLGRPRGR</sequence>
<organism evidence="2 3">
    <name type="scientific">Piscinibacter sakaiensis</name>
    <name type="common">Ideonella sakaiensis</name>
    <dbReference type="NCBI Taxonomy" id="1547922"/>
    <lineage>
        <taxon>Bacteria</taxon>
        <taxon>Pseudomonadati</taxon>
        <taxon>Pseudomonadota</taxon>
        <taxon>Betaproteobacteria</taxon>
        <taxon>Burkholderiales</taxon>
        <taxon>Sphaerotilaceae</taxon>
        <taxon>Piscinibacter</taxon>
    </lineage>
</organism>
<dbReference type="STRING" id="1547922.ISF6_5262"/>